<dbReference type="GO" id="GO:0005886">
    <property type="term" value="C:plasma membrane"/>
    <property type="evidence" value="ECO:0007669"/>
    <property type="project" value="UniProtKB-SubCell"/>
</dbReference>
<dbReference type="InterPro" id="IPR050448">
    <property type="entry name" value="OpgB/LTA_synthase_biosynth"/>
</dbReference>
<dbReference type="Pfam" id="PF00884">
    <property type="entry name" value="Sulfatase"/>
    <property type="match status" value="1"/>
</dbReference>
<evidence type="ECO:0000256" key="7">
    <source>
        <dbReference type="SAM" id="Phobius"/>
    </source>
</evidence>
<reference evidence="9" key="1">
    <citation type="submission" date="2020-10" db="EMBL/GenBank/DDBJ databases">
        <authorList>
            <person name="Gilroy R."/>
        </authorList>
    </citation>
    <scope>NUCLEOTIDE SEQUENCE</scope>
    <source>
        <strain evidence="9">ChiSjej4B22-8349</strain>
    </source>
</reference>
<evidence type="ECO:0000259" key="8">
    <source>
        <dbReference type="Pfam" id="PF00884"/>
    </source>
</evidence>
<evidence type="ECO:0000256" key="5">
    <source>
        <dbReference type="ARBA" id="ARBA00022989"/>
    </source>
</evidence>
<dbReference type="Proteomes" id="UP000824130">
    <property type="component" value="Unassembled WGS sequence"/>
</dbReference>
<evidence type="ECO:0000313" key="10">
    <source>
        <dbReference type="Proteomes" id="UP000824130"/>
    </source>
</evidence>
<evidence type="ECO:0000313" key="9">
    <source>
        <dbReference type="EMBL" id="HIU95598.1"/>
    </source>
</evidence>
<keyword evidence="6 7" id="KW-0472">Membrane</keyword>
<feature type="domain" description="Sulfatase N-terminal" evidence="8">
    <location>
        <begin position="251"/>
        <end position="534"/>
    </location>
</feature>
<sequence>MEKIKDFCNKYLKNYIVLLFAVAVFLNLVIETLARHSLIESVSFLIHSPLVFLCNVLLIWAVLSPALLFRRRIFAMCMLSLIWLALGITNGVILSNRMTPFTIYDLSSLQDGLSIVSNYFSVTTMVIAVAAAVALVIAIIILFRKAPKMKEKVNYRRAAAAIVIIAVGTFGVFQLAIRGGVLDTFFGNLAYGYSDNGVPYCFLVTWMDQGIDKPSNYSADMIESIFYDGELGDDGIYTPGEDDDTDVENTPNILFLQLESFMDPTLVEGLEYSKDPIPNYRKLMEEYSSGYLTVPAVGAGTANVEFEVMTGISARFFGPGEYPYKNILRETTVESTPNDLKLLGYSSHAIHNHRGAFYGRNKVFSNMGFDTFTCLEYMNNVTKTPRNWAKDGILTEQIMDALESTDGKDYIYTISVQGHGKYPTEQVIEDPAITVTKAETEEQRWTYEYYVNQVYEMDLFVKELTDTLASYDEDVILVMYGDHLPALDMTEETMKNGSIYQTQYIIWNNFGMEKEDKDLNAYELTSEVLDRLGISVGMMNKYQQNYKGEENYLTNLEALAYDMLYGEHYIYGGKNPYEATDLQMGVKKIKIDEIVEIGDNYYIKGQNFTEYSKVSLDGEILDTVYLGPTILALKDKVDPEDVSRMKVSQVEKNSEILSTTE</sequence>
<dbReference type="SUPFAM" id="SSF53649">
    <property type="entry name" value="Alkaline phosphatase-like"/>
    <property type="match status" value="1"/>
</dbReference>
<evidence type="ECO:0000256" key="2">
    <source>
        <dbReference type="ARBA" id="ARBA00004936"/>
    </source>
</evidence>
<name>A0A9D1N6I5_9FIRM</name>
<comment type="subcellular location">
    <subcellularLocation>
        <location evidence="1">Cell membrane</location>
        <topology evidence="1">Multi-pass membrane protein</topology>
    </subcellularLocation>
</comment>
<protein>
    <submittedName>
        <fullName evidence="9">LTA synthase family protein</fullName>
    </submittedName>
</protein>
<proteinExistence type="predicted"/>
<dbReference type="InterPro" id="IPR017850">
    <property type="entry name" value="Alkaline_phosphatase_core_sf"/>
</dbReference>
<dbReference type="PANTHER" id="PTHR47371:SF3">
    <property type="entry name" value="PHOSPHOGLYCEROL TRANSFERASE I"/>
    <property type="match status" value="1"/>
</dbReference>
<organism evidence="9 10">
    <name type="scientific">Candidatus Allocopromorpha excrementipullorum</name>
    <dbReference type="NCBI Taxonomy" id="2840743"/>
    <lineage>
        <taxon>Bacteria</taxon>
        <taxon>Bacillati</taxon>
        <taxon>Bacillota</taxon>
        <taxon>Clostridia</taxon>
        <taxon>Eubacteriales</taxon>
        <taxon>Eubacteriaceae</taxon>
        <taxon>Eubacteriaceae incertae sedis</taxon>
        <taxon>Candidatus Allocopromorpha</taxon>
    </lineage>
</organism>
<evidence type="ECO:0000256" key="6">
    <source>
        <dbReference type="ARBA" id="ARBA00023136"/>
    </source>
</evidence>
<dbReference type="CDD" id="cd16015">
    <property type="entry name" value="LTA_synthase"/>
    <property type="match status" value="1"/>
</dbReference>
<gene>
    <name evidence="9" type="ORF">IAD25_02675</name>
</gene>
<comment type="caution">
    <text evidence="9">The sequence shown here is derived from an EMBL/GenBank/DDBJ whole genome shotgun (WGS) entry which is preliminary data.</text>
</comment>
<dbReference type="Gene3D" id="3.40.720.10">
    <property type="entry name" value="Alkaline Phosphatase, subunit A"/>
    <property type="match status" value="1"/>
</dbReference>
<feature type="transmembrane region" description="Helical" evidence="7">
    <location>
        <begin position="119"/>
        <end position="143"/>
    </location>
</feature>
<dbReference type="PANTHER" id="PTHR47371">
    <property type="entry name" value="LIPOTEICHOIC ACID SYNTHASE"/>
    <property type="match status" value="1"/>
</dbReference>
<evidence type="ECO:0000256" key="3">
    <source>
        <dbReference type="ARBA" id="ARBA00022475"/>
    </source>
</evidence>
<keyword evidence="5 7" id="KW-1133">Transmembrane helix</keyword>
<evidence type="ECO:0000256" key="4">
    <source>
        <dbReference type="ARBA" id="ARBA00022692"/>
    </source>
</evidence>
<comment type="pathway">
    <text evidence="2">Cell wall biogenesis; lipoteichoic acid biosynthesis.</text>
</comment>
<keyword evidence="4 7" id="KW-0812">Transmembrane</keyword>
<dbReference type="InterPro" id="IPR000917">
    <property type="entry name" value="Sulfatase_N"/>
</dbReference>
<dbReference type="EMBL" id="DVOB01000058">
    <property type="protein sequence ID" value="HIU95598.1"/>
    <property type="molecule type" value="Genomic_DNA"/>
</dbReference>
<keyword evidence="3" id="KW-1003">Cell membrane</keyword>
<accession>A0A9D1N6I5</accession>
<feature type="transmembrane region" description="Helical" evidence="7">
    <location>
        <begin position="50"/>
        <end position="69"/>
    </location>
</feature>
<feature type="transmembrane region" description="Helical" evidence="7">
    <location>
        <begin position="12"/>
        <end position="30"/>
    </location>
</feature>
<reference evidence="9" key="2">
    <citation type="journal article" date="2021" name="PeerJ">
        <title>Extensive microbial diversity within the chicken gut microbiome revealed by metagenomics and culture.</title>
        <authorList>
            <person name="Gilroy R."/>
            <person name="Ravi A."/>
            <person name="Getino M."/>
            <person name="Pursley I."/>
            <person name="Horton D.L."/>
            <person name="Alikhan N.F."/>
            <person name="Baker D."/>
            <person name="Gharbi K."/>
            <person name="Hall N."/>
            <person name="Watson M."/>
            <person name="Adriaenssens E.M."/>
            <person name="Foster-Nyarko E."/>
            <person name="Jarju S."/>
            <person name="Secka A."/>
            <person name="Antonio M."/>
            <person name="Oren A."/>
            <person name="Chaudhuri R.R."/>
            <person name="La Ragione R."/>
            <person name="Hildebrand F."/>
            <person name="Pallen M.J."/>
        </authorList>
    </citation>
    <scope>NUCLEOTIDE SEQUENCE</scope>
    <source>
        <strain evidence="9">ChiSjej4B22-8349</strain>
    </source>
</reference>
<feature type="transmembrane region" description="Helical" evidence="7">
    <location>
        <begin position="81"/>
        <end position="99"/>
    </location>
</feature>
<feature type="transmembrane region" description="Helical" evidence="7">
    <location>
        <begin position="155"/>
        <end position="177"/>
    </location>
</feature>
<evidence type="ECO:0000256" key="1">
    <source>
        <dbReference type="ARBA" id="ARBA00004651"/>
    </source>
</evidence>
<dbReference type="AlphaFoldDB" id="A0A9D1N6I5"/>